<keyword evidence="8" id="KW-1185">Reference proteome</keyword>
<evidence type="ECO:0000313" key="8">
    <source>
        <dbReference type="Proteomes" id="UP000321933"/>
    </source>
</evidence>
<dbReference type="Pfam" id="PF07992">
    <property type="entry name" value="Pyr_redox_2"/>
    <property type="match status" value="1"/>
</dbReference>
<dbReference type="InterPro" id="IPR036188">
    <property type="entry name" value="FAD/NAD-bd_sf"/>
</dbReference>
<reference evidence="7 8" key="1">
    <citation type="submission" date="2019-08" db="EMBL/GenBank/DDBJ databases">
        <title>Parahaliea maris sp. nov., isolated from the surface seawater.</title>
        <authorList>
            <person name="Liu Y."/>
        </authorList>
    </citation>
    <scope>NUCLEOTIDE SEQUENCE [LARGE SCALE GENOMIC DNA]</scope>
    <source>
        <strain evidence="7 8">S2-26</strain>
    </source>
</reference>
<evidence type="ECO:0000256" key="3">
    <source>
        <dbReference type="ARBA" id="ARBA00022827"/>
    </source>
</evidence>
<keyword evidence="3" id="KW-0274">FAD</keyword>
<dbReference type="Proteomes" id="UP000321933">
    <property type="component" value="Unassembled WGS sequence"/>
</dbReference>
<keyword evidence="2" id="KW-0285">Flavoprotein</keyword>
<sequence length="437" mass="47873">MIQIAIVGGGAGGLELATALGRKLGRKGKARITLIDRNHTHIWKPLLHEVASGSLDAELDAVNYRVHAHRNGFAFELGTLCGVDRARKCIELDALVDDTGEEILPRREKHYDYLVLAIGSVSNDFNVSGVSEHCIFLDSPDQAQVFHQRLVDRFIRLDQALEAGQADRKLRIAIVGGGATGVELSAELFKAREWFSTYGLKTITPEHLEVSLVEAGPRLLPALNERISSGAHRELLKLGVKVRTATAVVSASREGLTTREGELIRADLMVWAAGVKAPGFLSAIDGLACNRMGQLLVEPTLQVQGDTDIYALGDCAGFAMEGPDDQQRWVPPRAQSAHQMADCVARNLRRRLAGKPEQAFVYKDMGSLVSLSEYSAFGRLMGGLARGGISLEGKVARLAYVSLYRMHQGAIHGWPRALMMAFTDKINHFIRPRFKLH</sequence>
<keyword evidence="4" id="KW-0560">Oxidoreductase</keyword>
<evidence type="ECO:0000256" key="1">
    <source>
        <dbReference type="ARBA" id="ARBA00005272"/>
    </source>
</evidence>
<evidence type="ECO:0000259" key="6">
    <source>
        <dbReference type="Pfam" id="PF07992"/>
    </source>
</evidence>
<comment type="similarity">
    <text evidence="1">Belongs to the NADH dehydrogenase family.</text>
</comment>
<dbReference type="GO" id="GO:0003954">
    <property type="term" value="F:NADH dehydrogenase activity"/>
    <property type="evidence" value="ECO:0007669"/>
    <property type="project" value="InterPro"/>
</dbReference>
<dbReference type="PRINTS" id="PR00411">
    <property type="entry name" value="PNDRDTASEI"/>
</dbReference>
<keyword evidence="5" id="KW-0520">NAD</keyword>
<organism evidence="7 8">
    <name type="scientific">Parahaliea aestuarii</name>
    <dbReference type="NCBI Taxonomy" id="1852021"/>
    <lineage>
        <taxon>Bacteria</taxon>
        <taxon>Pseudomonadati</taxon>
        <taxon>Pseudomonadota</taxon>
        <taxon>Gammaproteobacteria</taxon>
        <taxon>Cellvibrionales</taxon>
        <taxon>Halieaceae</taxon>
        <taxon>Parahaliea</taxon>
    </lineage>
</organism>
<accession>A0A5C9A081</accession>
<dbReference type="GO" id="GO:0008137">
    <property type="term" value="F:NADH dehydrogenase (ubiquinone) activity"/>
    <property type="evidence" value="ECO:0007669"/>
    <property type="project" value="TreeGrafter"/>
</dbReference>
<name>A0A5C9A081_9GAMM</name>
<evidence type="ECO:0000256" key="5">
    <source>
        <dbReference type="ARBA" id="ARBA00023027"/>
    </source>
</evidence>
<dbReference type="Gene3D" id="3.50.50.100">
    <property type="match status" value="1"/>
</dbReference>
<dbReference type="EMBL" id="VRYZ01000002">
    <property type="protein sequence ID" value="TXS93292.1"/>
    <property type="molecule type" value="Genomic_DNA"/>
</dbReference>
<dbReference type="AlphaFoldDB" id="A0A5C9A081"/>
<comment type="caution">
    <text evidence="7">The sequence shown here is derived from an EMBL/GenBank/DDBJ whole genome shotgun (WGS) entry which is preliminary data.</text>
</comment>
<dbReference type="OrthoDB" id="9781621at2"/>
<dbReference type="InterPro" id="IPR023753">
    <property type="entry name" value="FAD/NAD-binding_dom"/>
</dbReference>
<dbReference type="RefSeq" id="WP_148063228.1">
    <property type="nucleotide sequence ID" value="NZ_VRYZ01000002.1"/>
</dbReference>
<evidence type="ECO:0000256" key="2">
    <source>
        <dbReference type="ARBA" id="ARBA00022630"/>
    </source>
</evidence>
<gene>
    <name evidence="7" type="ORF">FVW59_05475</name>
</gene>
<dbReference type="PANTHER" id="PTHR43706">
    <property type="entry name" value="NADH DEHYDROGENASE"/>
    <property type="match status" value="1"/>
</dbReference>
<feature type="domain" description="FAD/NAD(P)-binding" evidence="6">
    <location>
        <begin position="3"/>
        <end position="341"/>
    </location>
</feature>
<protein>
    <submittedName>
        <fullName evidence="7">NAD(P)/FAD-dependent oxidoreductase</fullName>
    </submittedName>
</protein>
<evidence type="ECO:0000256" key="4">
    <source>
        <dbReference type="ARBA" id="ARBA00023002"/>
    </source>
</evidence>
<dbReference type="PRINTS" id="PR00368">
    <property type="entry name" value="FADPNR"/>
</dbReference>
<proteinExistence type="inferred from homology"/>
<dbReference type="InterPro" id="IPR045024">
    <property type="entry name" value="NDH-2"/>
</dbReference>
<dbReference type="SUPFAM" id="SSF51905">
    <property type="entry name" value="FAD/NAD(P)-binding domain"/>
    <property type="match status" value="1"/>
</dbReference>
<evidence type="ECO:0000313" key="7">
    <source>
        <dbReference type="EMBL" id="TXS93292.1"/>
    </source>
</evidence>
<dbReference type="PANTHER" id="PTHR43706:SF9">
    <property type="entry name" value="TYPE II NADH:QUINONE OXIDOREDUCTASE"/>
    <property type="match status" value="1"/>
</dbReference>